<comment type="caution">
    <text evidence="4">The sequence shown here is derived from an EMBL/GenBank/DDBJ whole genome shotgun (WGS) entry which is preliminary data.</text>
</comment>
<keyword evidence="5" id="KW-1185">Reference proteome</keyword>
<accession>A0A9P8TDQ7</accession>
<protein>
    <submittedName>
        <fullName evidence="4">Uncharacterized protein</fullName>
    </submittedName>
</protein>
<dbReference type="SUPFAM" id="SSF52540">
    <property type="entry name" value="P-loop containing nucleoside triphosphate hydrolases"/>
    <property type="match status" value="1"/>
</dbReference>
<sequence>MIQLLQASPKKLFNFNQILKPKKSSSSFSSHISFEKPQQQGLLIGSPASGKNTILNHINQLDFPFDIISLSNDVAIENYKNFMFDTSFIIFVFDCTMTSDLYFQYVNHILDVLITNYHSIDSQELKILILLNKLDLAGPETSTRVIENHLKLSRYSHVNYLALPCNGVLNYGVSEGVNWLLI</sequence>
<feature type="binding site" evidence="3">
    <location>
        <begin position="132"/>
        <end position="135"/>
    </location>
    <ligand>
        <name>GTP</name>
        <dbReference type="ChEBI" id="CHEBI:37565"/>
    </ligand>
</feature>
<dbReference type="Pfam" id="PF00025">
    <property type="entry name" value="Arf"/>
    <property type="match status" value="1"/>
</dbReference>
<dbReference type="Proteomes" id="UP000769528">
    <property type="component" value="Unassembled WGS sequence"/>
</dbReference>
<organism evidence="4 5">
    <name type="scientific">Wickerhamomyces mucosus</name>
    <dbReference type="NCBI Taxonomy" id="1378264"/>
    <lineage>
        <taxon>Eukaryota</taxon>
        <taxon>Fungi</taxon>
        <taxon>Dikarya</taxon>
        <taxon>Ascomycota</taxon>
        <taxon>Saccharomycotina</taxon>
        <taxon>Saccharomycetes</taxon>
        <taxon>Phaffomycetales</taxon>
        <taxon>Wickerhamomycetaceae</taxon>
        <taxon>Wickerhamomyces</taxon>
    </lineage>
</organism>
<keyword evidence="2 3" id="KW-0342">GTP-binding</keyword>
<dbReference type="OrthoDB" id="10628516at2759"/>
<evidence type="ECO:0000256" key="1">
    <source>
        <dbReference type="ARBA" id="ARBA00022741"/>
    </source>
</evidence>
<dbReference type="AlphaFoldDB" id="A0A9P8TDQ7"/>
<dbReference type="GO" id="GO:0005525">
    <property type="term" value="F:GTP binding"/>
    <property type="evidence" value="ECO:0007669"/>
    <property type="project" value="UniProtKB-KW"/>
</dbReference>
<gene>
    <name evidence="4" type="ORF">WICMUC_002530</name>
</gene>
<evidence type="ECO:0000256" key="3">
    <source>
        <dbReference type="PIRSR" id="PIRSR606689-1"/>
    </source>
</evidence>
<dbReference type="InterPro" id="IPR027417">
    <property type="entry name" value="P-loop_NTPase"/>
</dbReference>
<reference evidence="4" key="1">
    <citation type="journal article" date="2021" name="Open Biol.">
        <title>Shared evolutionary footprints suggest mitochondrial oxidative damage underlies multiple complex I losses in fungi.</title>
        <authorList>
            <person name="Schikora-Tamarit M.A."/>
            <person name="Marcet-Houben M."/>
            <person name="Nosek J."/>
            <person name="Gabaldon T."/>
        </authorList>
    </citation>
    <scope>NUCLEOTIDE SEQUENCE</scope>
    <source>
        <strain evidence="4">CBS6341</strain>
    </source>
</reference>
<proteinExistence type="predicted"/>
<dbReference type="InterPro" id="IPR006689">
    <property type="entry name" value="Small_GTPase_ARF/SAR"/>
</dbReference>
<evidence type="ECO:0000313" key="4">
    <source>
        <dbReference type="EMBL" id="KAH3675738.1"/>
    </source>
</evidence>
<name>A0A9P8TDQ7_9ASCO</name>
<evidence type="ECO:0000313" key="5">
    <source>
        <dbReference type="Proteomes" id="UP000769528"/>
    </source>
</evidence>
<evidence type="ECO:0000256" key="2">
    <source>
        <dbReference type="ARBA" id="ARBA00023134"/>
    </source>
</evidence>
<dbReference type="GO" id="GO:0003924">
    <property type="term" value="F:GTPase activity"/>
    <property type="evidence" value="ECO:0007669"/>
    <property type="project" value="InterPro"/>
</dbReference>
<dbReference type="EMBL" id="JAEUBF010000722">
    <property type="protein sequence ID" value="KAH3675738.1"/>
    <property type="molecule type" value="Genomic_DNA"/>
</dbReference>
<dbReference type="Gene3D" id="3.40.50.300">
    <property type="entry name" value="P-loop containing nucleotide triphosphate hydrolases"/>
    <property type="match status" value="1"/>
</dbReference>
<keyword evidence="1 3" id="KW-0547">Nucleotide-binding</keyword>
<reference evidence="4" key="2">
    <citation type="submission" date="2021-01" db="EMBL/GenBank/DDBJ databases">
        <authorList>
            <person name="Schikora-Tamarit M.A."/>
        </authorList>
    </citation>
    <scope>NUCLEOTIDE SEQUENCE</scope>
    <source>
        <strain evidence="4">CBS6341</strain>
    </source>
</reference>